<protein>
    <submittedName>
        <fullName evidence="1">Uncharacterized protein</fullName>
    </submittedName>
</protein>
<sequence>MTTSSNIEEQVASFTKTLEGLAKYIESQDAKISMIIEKVATDIEGKSRTEASLKASVIHEVLESSKRNKSNDSSIQISADGVILMN</sequence>
<dbReference type="AlphaFoldDB" id="A0AAV3R416"/>
<reference evidence="1 2" key="1">
    <citation type="submission" date="2024-01" db="EMBL/GenBank/DDBJ databases">
        <title>The complete chloroplast genome sequence of Lithospermum erythrorhizon: insights into the phylogenetic relationship among Boraginaceae species and the maternal lineages of purple gromwells.</title>
        <authorList>
            <person name="Okada T."/>
            <person name="Watanabe K."/>
        </authorList>
    </citation>
    <scope>NUCLEOTIDE SEQUENCE [LARGE SCALE GENOMIC DNA]</scope>
</reference>
<keyword evidence="2" id="KW-1185">Reference proteome</keyword>
<evidence type="ECO:0000313" key="2">
    <source>
        <dbReference type="Proteomes" id="UP001454036"/>
    </source>
</evidence>
<gene>
    <name evidence="1" type="ORF">LIER_24834</name>
</gene>
<accession>A0AAV3R416</accession>
<organism evidence="1 2">
    <name type="scientific">Lithospermum erythrorhizon</name>
    <name type="common">Purple gromwell</name>
    <name type="synonym">Lithospermum officinale var. erythrorhizon</name>
    <dbReference type="NCBI Taxonomy" id="34254"/>
    <lineage>
        <taxon>Eukaryota</taxon>
        <taxon>Viridiplantae</taxon>
        <taxon>Streptophyta</taxon>
        <taxon>Embryophyta</taxon>
        <taxon>Tracheophyta</taxon>
        <taxon>Spermatophyta</taxon>
        <taxon>Magnoliopsida</taxon>
        <taxon>eudicotyledons</taxon>
        <taxon>Gunneridae</taxon>
        <taxon>Pentapetalae</taxon>
        <taxon>asterids</taxon>
        <taxon>lamiids</taxon>
        <taxon>Boraginales</taxon>
        <taxon>Boraginaceae</taxon>
        <taxon>Boraginoideae</taxon>
        <taxon>Lithospermeae</taxon>
        <taxon>Lithospermum</taxon>
    </lineage>
</organism>
<dbReference type="EMBL" id="BAABME010007318">
    <property type="protein sequence ID" value="GAA0170610.1"/>
    <property type="molecule type" value="Genomic_DNA"/>
</dbReference>
<dbReference type="Proteomes" id="UP001454036">
    <property type="component" value="Unassembled WGS sequence"/>
</dbReference>
<proteinExistence type="predicted"/>
<evidence type="ECO:0000313" key="1">
    <source>
        <dbReference type="EMBL" id="GAA0170610.1"/>
    </source>
</evidence>
<comment type="caution">
    <text evidence="1">The sequence shown here is derived from an EMBL/GenBank/DDBJ whole genome shotgun (WGS) entry which is preliminary data.</text>
</comment>
<name>A0AAV3R416_LITER</name>